<dbReference type="InterPro" id="IPR036852">
    <property type="entry name" value="Peptidase_S8/S53_dom_sf"/>
</dbReference>
<dbReference type="SUPFAM" id="SSF52743">
    <property type="entry name" value="Subtilisin-like"/>
    <property type="match status" value="1"/>
</dbReference>
<dbReference type="PROSITE" id="PS00136">
    <property type="entry name" value="SUBTILASE_ASP"/>
    <property type="match status" value="1"/>
</dbReference>
<reference evidence="2" key="1">
    <citation type="submission" date="2018-05" db="EMBL/GenBank/DDBJ databases">
        <authorList>
            <person name="Lanie J.A."/>
            <person name="Ng W.-L."/>
            <person name="Kazmierczak K.M."/>
            <person name="Andrzejewski T.M."/>
            <person name="Davidsen T.M."/>
            <person name="Wayne K.J."/>
            <person name="Tettelin H."/>
            <person name="Glass J.I."/>
            <person name="Rusch D."/>
            <person name="Podicherti R."/>
            <person name="Tsui H.-C.T."/>
            <person name="Winkler M.E."/>
        </authorList>
    </citation>
    <scope>NUCLEOTIDE SEQUENCE</scope>
</reference>
<accession>A0A383DUA8</accession>
<dbReference type="PROSITE" id="PS51892">
    <property type="entry name" value="SUBTILASE"/>
    <property type="match status" value="1"/>
</dbReference>
<keyword evidence="1" id="KW-0378">Hydrolase</keyword>
<dbReference type="GO" id="GO:0006508">
    <property type="term" value="P:proteolysis"/>
    <property type="evidence" value="ECO:0007669"/>
    <property type="project" value="InterPro"/>
</dbReference>
<evidence type="ECO:0000313" key="2">
    <source>
        <dbReference type="EMBL" id="SVE47820.1"/>
    </source>
</evidence>
<dbReference type="EMBL" id="UINC01220069">
    <property type="protein sequence ID" value="SVE47820.1"/>
    <property type="molecule type" value="Genomic_DNA"/>
</dbReference>
<feature type="non-terminal residue" evidence="2">
    <location>
        <position position="198"/>
    </location>
</feature>
<protein>
    <recommendedName>
        <fullName evidence="3">Peptidase S8/S53 domain-containing protein</fullName>
    </recommendedName>
</protein>
<proteinExistence type="predicted"/>
<gene>
    <name evidence="2" type="ORF">METZ01_LOCUS500674</name>
</gene>
<sequence length="198" mass="21789">MNRQLQNGILVVALMGGAINSTDIHAAPLEVVNDPSFIDYGKGQVNSDYLLVRLKEKIDQAQLDREIEKTGLKLIREFTLVPGLKLLALPEPPAKVQVNQQRLKRLLATKRSLEASGLFRYVELDYVDKPLAKVTDSGFVDGTLWGLENAGQNGGKIDADIDVEQAWDITSGTPDTVVAVIDTGVRVTHNDLIDQIWT</sequence>
<name>A0A383DUA8_9ZZZZ</name>
<dbReference type="AlphaFoldDB" id="A0A383DUA8"/>
<dbReference type="GO" id="GO:0004252">
    <property type="term" value="F:serine-type endopeptidase activity"/>
    <property type="evidence" value="ECO:0007669"/>
    <property type="project" value="InterPro"/>
</dbReference>
<evidence type="ECO:0008006" key="3">
    <source>
        <dbReference type="Google" id="ProtNLM"/>
    </source>
</evidence>
<organism evidence="2">
    <name type="scientific">marine metagenome</name>
    <dbReference type="NCBI Taxonomy" id="408172"/>
    <lineage>
        <taxon>unclassified sequences</taxon>
        <taxon>metagenomes</taxon>
        <taxon>ecological metagenomes</taxon>
    </lineage>
</organism>
<dbReference type="Gene3D" id="3.40.50.200">
    <property type="entry name" value="Peptidase S8/S53 domain"/>
    <property type="match status" value="1"/>
</dbReference>
<dbReference type="InterPro" id="IPR023827">
    <property type="entry name" value="Peptidase_S8_Asp-AS"/>
</dbReference>
<evidence type="ECO:0000256" key="1">
    <source>
        <dbReference type="ARBA" id="ARBA00022801"/>
    </source>
</evidence>